<evidence type="ECO:0000256" key="2">
    <source>
        <dbReference type="RuleBase" id="RU361163"/>
    </source>
</evidence>
<keyword evidence="2" id="KW-0326">Glycosidase</keyword>
<dbReference type="Pfam" id="PF01670">
    <property type="entry name" value="Glyco_hydro_12"/>
    <property type="match status" value="1"/>
</dbReference>
<comment type="similarity">
    <text evidence="1 2">Belongs to the glycosyl hydrolase 12 (cellulase H) family.</text>
</comment>
<name>A0A8A3PLT7_9HELO</name>
<protein>
    <recommendedName>
        <fullName evidence="6">Glycoside hydrolase family 12 protein</fullName>
    </recommendedName>
</protein>
<dbReference type="InterPro" id="IPR013320">
    <property type="entry name" value="ConA-like_dom_sf"/>
</dbReference>
<dbReference type="EMBL" id="CP063410">
    <property type="protein sequence ID" value="QSZ35963.1"/>
    <property type="molecule type" value="Genomic_DNA"/>
</dbReference>
<dbReference type="InterPro" id="IPR013319">
    <property type="entry name" value="GH11/12"/>
</dbReference>
<gene>
    <name evidence="4" type="ORF">DSL72_007085</name>
</gene>
<evidence type="ECO:0008006" key="6">
    <source>
        <dbReference type="Google" id="ProtNLM"/>
    </source>
</evidence>
<organism evidence="4 5">
    <name type="scientific">Monilinia vaccinii-corymbosi</name>
    <dbReference type="NCBI Taxonomy" id="61207"/>
    <lineage>
        <taxon>Eukaryota</taxon>
        <taxon>Fungi</taxon>
        <taxon>Dikarya</taxon>
        <taxon>Ascomycota</taxon>
        <taxon>Pezizomycotina</taxon>
        <taxon>Leotiomycetes</taxon>
        <taxon>Helotiales</taxon>
        <taxon>Sclerotiniaceae</taxon>
        <taxon>Monilinia</taxon>
    </lineage>
</organism>
<keyword evidence="5" id="KW-1185">Reference proteome</keyword>
<dbReference type="PANTHER" id="PTHR34002">
    <property type="entry name" value="BLR1656 PROTEIN"/>
    <property type="match status" value="1"/>
</dbReference>
<evidence type="ECO:0000256" key="1">
    <source>
        <dbReference type="ARBA" id="ARBA00005519"/>
    </source>
</evidence>
<feature type="region of interest" description="Disordered" evidence="3">
    <location>
        <begin position="1"/>
        <end position="23"/>
    </location>
</feature>
<dbReference type="AlphaFoldDB" id="A0A8A3PLT7"/>
<reference evidence="4" key="1">
    <citation type="submission" date="2020-10" db="EMBL/GenBank/DDBJ databases">
        <title>Genome Sequence of Monilinia vaccinii-corymbosi Sheds Light on Mummy Berry Disease Infection of Blueberry and Mating Type.</title>
        <authorList>
            <person name="Yow A.G."/>
            <person name="Zhang Y."/>
            <person name="Bansal K."/>
            <person name="Eacker S.M."/>
            <person name="Sullivan S."/>
            <person name="Liachko I."/>
            <person name="Cubeta M.A."/>
            <person name="Rollins J.A."/>
            <person name="Ashrafi H."/>
        </authorList>
    </citation>
    <scope>NUCLEOTIDE SEQUENCE</scope>
    <source>
        <strain evidence="4">RL-1</strain>
    </source>
</reference>
<dbReference type="PANTHER" id="PTHR34002:SF11">
    <property type="entry name" value="CONCANAVALIN A-LIKE LECTIN_GLUCANASE"/>
    <property type="match status" value="1"/>
</dbReference>
<dbReference type="Gene3D" id="2.60.120.180">
    <property type="match status" value="1"/>
</dbReference>
<dbReference type="GO" id="GO:0000272">
    <property type="term" value="P:polysaccharide catabolic process"/>
    <property type="evidence" value="ECO:0007669"/>
    <property type="project" value="UniProtKB-KW"/>
</dbReference>
<keyword evidence="2" id="KW-0624">Polysaccharide degradation</keyword>
<keyword evidence="2" id="KW-0378">Hydrolase</keyword>
<feature type="compositionally biased region" description="Low complexity" evidence="3">
    <location>
        <begin position="1"/>
        <end position="16"/>
    </location>
</feature>
<proteinExistence type="inferred from homology"/>
<dbReference type="SUPFAM" id="SSF49899">
    <property type="entry name" value="Concanavalin A-like lectins/glucanases"/>
    <property type="match status" value="1"/>
</dbReference>
<keyword evidence="2" id="KW-0119">Carbohydrate metabolism</keyword>
<dbReference type="OrthoDB" id="89349at2759"/>
<dbReference type="Proteomes" id="UP000672032">
    <property type="component" value="Chromosome 6"/>
</dbReference>
<dbReference type="InterPro" id="IPR002594">
    <property type="entry name" value="GH12"/>
</dbReference>
<dbReference type="GO" id="GO:0008810">
    <property type="term" value="F:cellulase activity"/>
    <property type="evidence" value="ECO:0007669"/>
    <property type="project" value="InterPro"/>
</dbReference>
<accession>A0A8A3PLT7</accession>
<evidence type="ECO:0000256" key="3">
    <source>
        <dbReference type="SAM" id="MobiDB-lite"/>
    </source>
</evidence>
<sequence>MALMSTSPSASAASKPTHQDLNEQYGGVLTDSKKYLYGSDQWGDDGSGSQEMTVLLADEHGASFNATWIWEKNFQYVHAYPNVGYESAQLPTKLSNVKAFHLSGSWSVYPEGQEDAPDKTAALNAIACKADIALDIFMDANETSAMNASRAAYEVMVWQSVWGGVWPIGYYEPPVGAPEYNLSGVTYQLFMGRNQQGQQQSVFSWVPTVYQESIDAEIFELVNELVRIGNITSDMYMGVIQFGSETVHAAKKVVLEMNNIEMKLDVKTTKTVTSRPTATSRAAADVFRAQITNFAVPAALGLGAMLVV</sequence>
<evidence type="ECO:0000313" key="5">
    <source>
        <dbReference type="Proteomes" id="UP000672032"/>
    </source>
</evidence>
<evidence type="ECO:0000313" key="4">
    <source>
        <dbReference type="EMBL" id="QSZ35963.1"/>
    </source>
</evidence>